<proteinExistence type="predicted"/>
<sequence>MAPIASMTSKMTSKRKTRYTQQGTQLFFAYTTAERASEQIVNYHTAKIANSARRPTDRSSVHITDCREEQAQPAKDGNTTPSARRPVSYVVADHLATWGREYYTRLAPRMLWLVLIPCQRKRVGGDRSSTPTARLHTQLLFRVVRVVSWSRHTFMNSSAGRYDAGIDSRTTMKMPGRPGSLEFLTAAASHQICSGSSLTLRKEPPSTADFAPFDPADELRNIGHSQQQCDSVPARHMGLDLQYLFPRQHCQDERCRTAAPLRD</sequence>
<gene>
    <name evidence="1" type="ORF">BU23DRAFT_565516</name>
</gene>
<dbReference type="Proteomes" id="UP000800036">
    <property type="component" value="Unassembled WGS sequence"/>
</dbReference>
<protein>
    <submittedName>
        <fullName evidence="1">Uncharacterized protein</fullName>
    </submittedName>
</protein>
<evidence type="ECO:0000313" key="1">
    <source>
        <dbReference type="EMBL" id="KAF1976848.1"/>
    </source>
</evidence>
<evidence type="ECO:0000313" key="2">
    <source>
        <dbReference type="Proteomes" id="UP000800036"/>
    </source>
</evidence>
<dbReference type="AlphaFoldDB" id="A0A6A5VJJ1"/>
<reference evidence="1" key="1">
    <citation type="journal article" date="2020" name="Stud. Mycol.">
        <title>101 Dothideomycetes genomes: a test case for predicting lifestyles and emergence of pathogens.</title>
        <authorList>
            <person name="Haridas S."/>
            <person name="Albert R."/>
            <person name="Binder M."/>
            <person name="Bloem J."/>
            <person name="Labutti K."/>
            <person name="Salamov A."/>
            <person name="Andreopoulos B."/>
            <person name="Baker S."/>
            <person name="Barry K."/>
            <person name="Bills G."/>
            <person name="Bluhm B."/>
            <person name="Cannon C."/>
            <person name="Castanera R."/>
            <person name="Culley D."/>
            <person name="Daum C."/>
            <person name="Ezra D."/>
            <person name="Gonzalez J."/>
            <person name="Henrissat B."/>
            <person name="Kuo A."/>
            <person name="Liang C."/>
            <person name="Lipzen A."/>
            <person name="Lutzoni F."/>
            <person name="Magnuson J."/>
            <person name="Mondo S."/>
            <person name="Nolan M."/>
            <person name="Ohm R."/>
            <person name="Pangilinan J."/>
            <person name="Park H.-J."/>
            <person name="Ramirez L."/>
            <person name="Alfaro M."/>
            <person name="Sun H."/>
            <person name="Tritt A."/>
            <person name="Yoshinaga Y."/>
            <person name="Zwiers L.-H."/>
            <person name="Turgeon B."/>
            <person name="Goodwin S."/>
            <person name="Spatafora J."/>
            <person name="Crous P."/>
            <person name="Grigoriev I."/>
        </authorList>
    </citation>
    <scope>NUCLEOTIDE SEQUENCE</scope>
    <source>
        <strain evidence="1">CBS 107.79</strain>
    </source>
</reference>
<accession>A0A6A5VJJ1</accession>
<organism evidence="1 2">
    <name type="scientific">Bimuria novae-zelandiae CBS 107.79</name>
    <dbReference type="NCBI Taxonomy" id="1447943"/>
    <lineage>
        <taxon>Eukaryota</taxon>
        <taxon>Fungi</taxon>
        <taxon>Dikarya</taxon>
        <taxon>Ascomycota</taxon>
        <taxon>Pezizomycotina</taxon>
        <taxon>Dothideomycetes</taxon>
        <taxon>Pleosporomycetidae</taxon>
        <taxon>Pleosporales</taxon>
        <taxon>Massarineae</taxon>
        <taxon>Didymosphaeriaceae</taxon>
        <taxon>Bimuria</taxon>
    </lineage>
</organism>
<name>A0A6A5VJJ1_9PLEO</name>
<keyword evidence="2" id="KW-1185">Reference proteome</keyword>
<dbReference type="EMBL" id="ML976665">
    <property type="protein sequence ID" value="KAF1976848.1"/>
    <property type="molecule type" value="Genomic_DNA"/>
</dbReference>